<evidence type="ECO:0000313" key="1">
    <source>
        <dbReference type="EMBL" id="KAJ7348714.1"/>
    </source>
</evidence>
<gene>
    <name evidence="1" type="ORF">DFH08DRAFT_866415</name>
</gene>
<evidence type="ECO:0000313" key="2">
    <source>
        <dbReference type="Proteomes" id="UP001218218"/>
    </source>
</evidence>
<dbReference type="AlphaFoldDB" id="A0AAD7A3D9"/>
<keyword evidence="2" id="KW-1185">Reference proteome</keyword>
<reference evidence="1" key="1">
    <citation type="submission" date="2023-03" db="EMBL/GenBank/DDBJ databases">
        <title>Massive genome expansion in bonnet fungi (Mycena s.s.) driven by repeated elements and novel gene families across ecological guilds.</title>
        <authorList>
            <consortium name="Lawrence Berkeley National Laboratory"/>
            <person name="Harder C.B."/>
            <person name="Miyauchi S."/>
            <person name="Viragh M."/>
            <person name="Kuo A."/>
            <person name="Thoen E."/>
            <person name="Andreopoulos B."/>
            <person name="Lu D."/>
            <person name="Skrede I."/>
            <person name="Drula E."/>
            <person name="Henrissat B."/>
            <person name="Morin E."/>
            <person name="Kohler A."/>
            <person name="Barry K."/>
            <person name="LaButti K."/>
            <person name="Morin E."/>
            <person name="Salamov A."/>
            <person name="Lipzen A."/>
            <person name="Mereny Z."/>
            <person name="Hegedus B."/>
            <person name="Baldrian P."/>
            <person name="Stursova M."/>
            <person name="Weitz H."/>
            <person name="Taylor A."/>
            <person name="Grigoriev I.V."/>
            <person name="Nagy L.G."/>
            <person name="Martin F."/>
            <person name="Kauserud H."/>
        </authorList>
    </citation>
    <scope>NUCLEOTIDE SEQUENCE</scope>
    <source>
        <strain evidence="1">CBHHK002</strain>
    </source>
</reference>
<organism evidence="1 2">
    <name type="scientific">Mycena albidolilacea</name>
    <dbReference type="NCBI Taxonomy" id="1033008"/>
    <lineage>
        <taxon>Eukaryota</taxon>
        <taxon>Fungi</taxon>
        <taxon>Dikarya</taxon>
        <taxon>Basidiomycota</taxon>
        <taxon>Agaricomycotina</taxon>
        <taxon>Agaricomycetes</taxon>
        <taxon>Agaricomycetidae</taxon>
        <taxon>Agaricales</taxon>
        <taxon>Marasmiineae</taxon>
        <taxon>Mycenaceae</taxon>
        <taxon>Mycena</taxon>
    </lineage>
</organism>
<name>A0AAD7A3D9_9AGAR</name>
<dbReference type="Proteomes" id="UP001218218">
    <property type="component" value="Unassembled WGS sequence"/>
</dbReference>
<accession>A0AAD7A3D9</accession>
<sequence>MSKRRGDADENNILEFINISGPPKKRRRVTQPVTEATQADAQRVWQERHQAEAAARAEFTTAREREAEAKIYATSKICVGYVLQAVKVAGYGSLYGFLDDLVTTKDQNHSSQVSQMLISYGDELLDSIRSASPRLFPSGSAKLQEISWPRRERS</sequence>
<dbReference type="EMBL" id="JARIHO010000017">
    <property type="protein sequence ID" value="KAJ7348714.1"/>
    <property type="molecule type" value="Genomic_DNA"/>
</dbReference>
<proteinExistence type="predicted"/>
<comment type="caution">
    <text evidence="1">The sequence shown here is derived from an EMBL/GenBank/DDBJ whole genome shotgun (WGS) entry which is preliminary data.</text>
</comment>
<protein>
    <submittedName>
        <fullName evidence="1">Uncharacterized protein</fullName>
    </submittedName>
</protein>